<dbReference type="EMBL" id="JXLC01000008">
    <property type="protein sequence ID" value="OJG92059.1"/>
    <property type="molecule type" value="Genomic_DNA"/>
</dbReference>
<comment type="caution">
    <text evidence="1">The sequence shown here is derived from an EMBL/GenBank/DDBJ whole genome shotgun (WGS) entry which is preliminary data.</text>
</comment>
<evidence type="ECO:0000313" key="2">
    <source>
        <dbReference type="Proteomes" id="UP000183039"/>
    </source>
</evidence>
<evidence type="ECO:0000313" key="1">
    <source>
        <dbReference type="EMBL" id="OJG92059.1"/>
    </source>
</evidence>
<proteinExistence type="predicted"/>
<accession>A0AA91GAZ0</accession>
<reference evidence="1 2" key="1">
    <citation type="submission" date="2014-12" db="EMBL/GenBank/DDBJ databases">
        <title>Draft genome sequences of 29 type strains of Enterococci.</title>
        <authorList>
            <person name="Zhong Z."/>
            <person name="Sun Z."/>
            <person name="Liu W."/>
            <person name="Zhang W."/>
            <person name="Zhang H."/>
        </authorList>
    </citation>
    <scope>NUCLEOTIDE SEQUENCE [LARGE SCALE GENOMIC DNA]</scope>
    <source>
        <strain evidence="1 2">DSM 22801</strain>
    </source>
</reference>
<dbReference type="Proteomes" id="UP000183039">
    <property type="component" value="Unassembled WGS sequence"/>
</dbReference>
<organism evidence="1 2">
    <name type="scientific">Enterococcus silesiacus</name>
    <dbReference type="NCBI Taxonomy" id="332949"/>
    <lineage>
        <taxon>Bacteria</taxon>
        <taxon>Bacillati</taxon>
        <taxon>Bacillota</taxon>
        <taxon>Bacilli</taxon>
        <taxon>Lactobacillales</taxon>
        <taxon>Enterococcaceae</taxon>
        <taxon>Enterococcus</taxon>
    </lineage>
</organism>
<sequence>MGDEMMAIKKGNKCVQSNLNPKLQSELSYLTNKYGKSESKIMAIGLELLAIQDRAGFDIPKLNSK</sequence>
<gene>
    <name evidence="1" type="ORF">RV15_GL003444</name>
</gene>
<protein>
    <submittedName>
        <fullName evidence="1">Uncharacterized protein</fullName>
    </submittedName>
</protein>
<dbReference type="AlphaFoldDB" id="A0AA91GAZ0"/>
<name>A0AA91GAZ0_9ENTE</name>